<dbReference type="EMBL" id="CZBV01000004">
    <property type="protein sequence ID" value="CUQ86000.1"/>
    <property type="molecule type" value="Genomic_DNA"/>
</dbReference>
<name>A0A174ZRX8_9FIRM</name>
<protein>
    <submittedName>
        <fullName evidence="1">Uncharacterized protein</fullName>
    </submittedName>
</protein>
<sequence length="147" mass="16811">MKEEKEQTVIEKTLLYLENYREMERYINEAVSETSQVPDIGKYNISAEKAFLQSVRECRAETVILFEHLKKALASLKEDAEAAGEGYKYDTLEAVYIKGMSYEDIVRETGCGRNSPKKWCRVMIQRLSIKLFGAKAIENDKNGVKTG</sequence>
<evidence type="ECO:0000313" key="1">
    <source>
        <dbReference type="EMBL" id="CUQ86000.1"/>
    </source>
</evidence>
<dbReference type="Proteomes" id="UP000095780">
    <property type="component" value="Unassembled WGS sequence"/>
</dbReference>
<gene>
    <name evidence="1" type="ORF">ERS852492_01753</name>
</gene>
<reference evidence="1 2" key="1">
    <citation type="submission" date="2015-09" db="EMBL/GenBank/DDBJ databases">
        <authorList>
            <consortium name="Pathogen Informatics"/>
        </authorList>
    </citation>
    <scope>NUCLEOTIDE SEQUENCE [LARGE SCALE GENOMIC DNA]</scope>
    <source>
        <strain evidence="1 2">2789STDY5834878</strain>
    </source>
</reference>
<evidence type="ECO:0000313" key="2">
    <source>
        <dbReference type="Proteomes" id="UP000095780"/>
    </source>
</evidence>
<organism evidence="1 2">
    <name type="scientific">Lachnospira eligens</name>
    <dbReference type="NCBI Taxonomy" id="39485"/>
    <lineage>
        <taxon>Bacteria</taxon>
        <taxon>Bacillati</taxon>
        <taxon>Bacillota</taxon>
        <taxon>Clostridia</taxon>
        <taxon>Lachnospirales</taxon>
        <taxon>Lachnospiraceae</taxon>
        <taxon>Lachnospira</taxon>
    </lineage>
</organism>
<dbReference type="RefSeq" id="WP_055287240.1">
    <property type="nucleotide sequence ID" value="NZ_CABIXW010000004.1"/>
</dbReference>
<dbReference type="GeneID" id="92742272"/>
<accession>A0A174ZRX8</accession>
<dbReference type="AlphaFoldDB" id="A0A174ZRX8"/>
<proteinExistence type="predicted"/>